<proteinExistence type="predicted"/>
<dbReference type="Gene3D" id="3.90.960.10">
    <property type="entry name" value="YbaK/aminoacyl-tRNA synthetase-associated domain"/>
    <property type="match status" value="1"/>
</dbReference>
<gene>
    <name evidence="2" type="ORF">SAMN04488042_10945</name>
</gene>
<name>A0A1I4RXV2_9RHOB</name>
<dbReference type="PANTHER" id="PTHR30411:SF9">
    <property type="entry name" value="MULTIFUNCTIONAL SER_THR-TRNA DEACYLASE PROXP-Y"/>
    <property type="match status" value="1"/>
</dbReference>
<sequence length="155" mass="17097">MPIASRLKHHLDAHGFPFDMLPHPYTATASETAEQAHVPGDHLAKTVLIHMEEGPFAAVIPSHLHVDLHQLQLMMNRRLGLAPEEELAEVFEDCEIGAAPPVGVAYGIPTVLDKSLMGLDEVWFEAGDHRTLVHMSGHHFDRLMSDAKLGSFSCH</sequence>
<evidence type="ECO:0000313" key="2">
    <source>
        <dbReference type="EMBL" id="SFM57116.1"/>
    </source>
</evidence>
<dbReference type="OrthoDB" id="9786549at2"/>
<dbReference type="STRING" id="254406.SAMN04488042_10945"/>
<evidence type="ECO:0000259" key="1">
    <source>
        <dbReference type="Pfam" id="PF04073"/>
    </source>
</evidence>
<dbReference type="Pfam" id="PF04073">
    <property type="entry name" value="tRNA_edit"/>
    <property type="match status" value="1"/>
</dbReference>
<dbReference type="EMBL" id="FOTQ01000009">
    <property type="protein sequence ID" value="SFM57116.1"/>
    <property type="molecule type" value="Genomic_DNA"/>
</dbReference>
<dbReference type="SUPFAM" id="SSF55826">
    <property type="entry name" value="YbaK/ProRS associated domain"/>
    <property type="match status" value="1"/>
</dbReference>
<dbReference type="CDD" id="cd04332">
    <property type="entry name" value="YbaK_like"/>
    <property type="match status" value="1"/>
</dbReference>
<dbReference type="RefSeq" id="WP_093095712.1">
    <property type="nucleotide sequence ID" value="NZ_FOTQ01000009.1"/>
</dbReference>
<dbReference type="GO" id="GO:0002161">
    <property type="term" value="F:aminoacyl-tRNA deacylase activity"/>
    <property type="evidence" value="ECO:0007669"/>
    <property type="project" value="InterPro"/>
</dbReference>
<keyword evidence="3" id="KW-1185">Reference proteome</keyword>
<dbReference type="InterPro" id="IPR007214">
    <property type="entry name" value="YbaK/aa-tRNA-synth-assoc-dom"/>
</dbReference>
<dbReference type="InterPro" id="IPR036754">
    <property type="entry name" value="YbaK/aa-tRNA-synt-asso_dom_sf"/>
</dbReference>
<protein>
    <submittedName>
        <fullName evidence="2">Ala-tRNA(Pro) deacylase</fullName>
    </submittedName>
</protein>
<dbReference type="AlphaFoldDB" id="A0A1I4RXV2"/>
<accession>A0A1I4RXV2</accession>
<evidence type="ECO:0000313" key="3">
    <source>
        <dbReference type="Proteomes" id="UP000199144"/>
    </source>
</evidence>
<feature type="domain" description="YbaK/aminoacyl-tRNA synthetase-associated" evidence="1">
    <location>
        <begin position="23"/>
        <end position="142"/>
    </location>
</feature>
<organism evidence="2 3">
    <name type="scientific">Shimia aestuarii</name>
    <dbReference type="NCBI Taxonomy" id="254406"/>
    <lineage>
        <taxon>Bacteria</taxon>
        <taxon>Pseudomonadati</taxon>
        <taxon>Pseudomonadota</taxon>
        <taxon>Alphaproteobacteria</taxon>
        <taxon>Rhodobacterales</taxon>
        <taxon>Roseobacteraceae</taxon>
    </lineage>
</organism>
<dbReference type="Proteomes" id="UP000199144">
    <property type="component" value="Unassembled WGS sequence"/>
</dbReference>
<dbReference type="PANTHER" id="PTHR30411">
    <property type="entry name" value="CYTOPLASMIC PROTEIN"/>
    <property type="match status" value="1"/>
</dbReference>
<reference evidence="2 3" key="1">
    <citation type="submission" date="2016-10" db="EMBL/GenBank/DDBJ databases">
        <authorList>
            <person name="de Groot N.N."/>
        </authorList>
    </citation>
    <scope>NUCLEOTIDE SEQUENCE [LARGE SCALE GENOMIC DNA]</scope>
    <source>
        <strain evidence="2 3">DSM 15283</strain>
    </source>
</reference>